<dbReference type="AlphaFoldDB" id="A0A086ZVE7"/>
<dbReference type="PANTHER" id="PTHR43451">
    <property type="entry name" value="ACETYLTRANSFERASE (GNAT) FAMILY PROTEIN"/>
    <property type="match status" value="1"/>
</dbReference>
<evidence type="ECO:0000259" key="1">
    <source>
        <dbReference type="PROSITE" id="PS51186"/>
    </source>
</evidence>
<sequence>MAGMMLVRIRAYRSEDAAATMDVFRRAVTGTASHDYDDEQIRVWAGHTGTPAQWDARRSAVHTWVAETANDGLPVVGFIDVDNIGYIDMLFVDPAAARRGVASRLLDHAERYAAANDIAELSVHASITARPFFLRHGFDEIAVRHPHIGDVSFVNYLMAKDVRFLGLRSENPGNQTMFI</sequence>
<dbReference type="PROSITE" id="PS51186">
    <property type="entry name" value="GNAT"/>
    <property type="match status" value="1"/>
</dbReference>
<dbReference type="CDD" id="cd04301">
    <property type="entry name" value="NAT_SF"/>
    <property type="match status" value="1"/>
</dbReference>
<comment type="caution">
    <text evidence="2">The sequence shown here is derived from an EMBL/GenBank/DDBJ whole genome shotgun (WGS) entry which is preliminary data.</text>
</comment>
<dbReference type="eggNOG" id="COG0454">
    <property type="taxonomic scope" value="Bacteria"/>
</dbReference>
<feature type="domain" description="N-acetyltransferase" evidence="1">
    <location>
        <begin position="7"/>
        <end position="163"/>
    </location>
</feature>
<organism evidence="2 3">
    <name type="scientific">Bifidobacterium biavatii DSM 23969</name>
    <dbReference type="NCBI Taxonomy" id="1437608"/>
    <lineage>
        <taxon>Bacteria</taxon>
        <taxon>Bacillati</taxon>
        <taxon>Actinomycetota</taxon>
        <taxon>Actinomycetes</taxon>
        <taxon>Bifidobacteriales</taxon>
        <taxon>Bifidobacteriaceae</taxon>
        <taxon>Bifidobacterium</taxon>
    </lineage>
</organism>
<protein>
    <submittedName>
        <fullName evidence="2">GCN5-related N-acetyltransferase</fullName>
    </submittedName>
</protein>
<dbReference type="STRING" id="1437608.GCA_000771645_01423"/>
<dbReference type="SUPFAM" id="SSF55729">
    <property type="entry name" value="Acyl-CoA N-acyltransferases (Nat)"/>
    <property type="match status" value="1"/>
</dbReference>
<keyword evidence="2" id="KW-0808">Transferase</keyword>
<evidence type="ECO:0000313" key="2">
    <source>
        <dbReference type="EMBL" id="KFI50497.1"/>
    </source>
</evidence>
<proteinExistence type="predicted"/>
<reference evidence="2 3" key="1">
    <citation type="submission" date="2014-03" db="EMBL/GenBank/DDBJ databases">
        <title>Genomics of Bifidobacteria.</title>
        <authorList>
            <person name="Ventura M."/>
            <person name="Milani C."/>
            <person name="Lugli G.A."/>
        </authorList>
    </citation>
    <scope>NUCLEOTIDE SEQUENCE [LARGE SCALE GENOMIC DNA]</scope>
    <source>
        <strain evidence="2 3">DSM 23969</strain>
    </source>
</reference>
<accession>A0A086ZVE7</accession>
<dbReference type="InterPro" id="IPR000182">
    <property type="entry name" value="GNAT_dom"/>
</dbReference>
<dbReference type="InterPro" id="IPR052564">
    <property type="entry name" value="N-acetyltrans/Recomb-assoc"/>
</dbReference>
<evidence type="ECO:0000313" key="3">
    <source>
        <dbReference type="Proteomes" id="UP000029108"/>
    </source>
</evidence>
<dbReference type="PANTHER" id="PTHR43451:SF1">
    <property type="entry name" value="ACETYLTRANSFERASE"/>
    <property type="match status" value="1"/>
</dbReference>
<dbReference type="Proteomes" id="UP000029108">
    <property type="component" value="Unassembled WGS sequence"/>
</dbReference>
<dbReference type="Gene3D" id="3.40.630.30">
    <property type="match status" value="1"/>
</dbReference>
<dbReference type="GO" id="GO:0016747">
    <property type="term" value="F:acyltransferase activity, transferring groups other than amino-acyl groups"/>
    <property type="evidence" value="ECO:0007669"/>
    <property type="project" value="InterPro"/>
</dbReference>
<name>A0A086ZVE7_9BIFI</name>
<gene>
    <name evidence="2" type="ORF">BBIA_1720</name>
</gene>
<dbReference type="Pfam" id="PF13673">
    <property type="entry name" value="Acetyltransf_10"/>
    <property type="match status" value="1"/>
</dbReference>
<dbReference type="OrthoDB" id="9812192at2"/>
<dbReference type="EMBL" id="JGYN01000015">
    <property type="protein sequence ID" value="KFI50497.1"/>
    <property type="molecule type" value="Genomic_DNA"/>
</dbReference>
<dbReference type="InterPro" id="IPR016181">
    <property type="entry name" value="Acyl_CoA_acyltransferase"/>
</dbReference>
<keyword evidence="3" id="KW-1185">Reference proteome</keyword>